<reference evidence="2" key="1">
    <citation type="submission" date="2019-12" db="EMBL/GenBank/DDBJ databases">
        <title>Genome sequencing and annotation of Brassica cretica.</title>
        <authorList>
            <person name="Studholme D.J."/>
            <person name="Sarris P."/>
        </authorList>
    </citation>
    <scope>NUCLEOTIDE SEQUENCE</scope>
    <source>
        <strain evidence="2">PFS-109/04</strain>
        <tissue evidence="2">Leaf</tissue>
    </source>
</reference>
<name>A0A8S9N7H5_BRACR</name>
<proteinExistence type="predicted"/>
<protein>
    <submittedName>
        <fullName evidence="2">Uncharacterized protein</fullName>
    </submittedName>
</protein>
<dbReference type="EMBL" id="QGKX02002183">
    <property type="protein sequence ID" value="KAF3489658.1"/>
    <property type="molecule type" value="Genomic_DNA"/>
</dbReference>
<dbReference type="AlphaFoldDB" id="A0A8S9N7H5"/>
<feature type="compositionally biased region" description="Acidic residues" evidence="1">
    <location>
        <begin position="1"/>
        <end position="23"/>
    </location>
</feature>
<sequence>MDDDGNECDAQEIGEDENMDDDVQNGNQEQERVNANNWRANIASNMWTDAMHMGS</sequence>
<feature type="compositionally biased region" description="Polar residues" evidence="1">
    <location>
        <begin position="24"/>
        <end position="38"/>
    </location>
</feature>
<evidence type="ECO:0000313" key="2">
    <source>
        <dbReference type="EMBL" id="KAF3489658.1"/>
    </source>
</evidence>
<feature type="region of interest" description="Disordered" evidence="1">
    <location>
        <begin position="1"/>
        <end position="38"/>
    </location>
</feature>
<gene>
    <name evidence="2" type="ORF">F2Q69_00055847</name>
</gene>
<evidence type="ECO:0000256" key="1">
    <source>
        <dbReference type="SAM" id="MobiDB-lite"/>
    </source>
</evidence>
<comment type="caution">
    <text evidence="2">The sequence shown here is derived from an EMBL/GenBank/DDBJ whole genome shotgun (WGS) entry which is preliminary data.</text>
</comment>
<evidence type="ECO:0000313" key="3">
    <source>
        <dbReference type="Proteomes" id="UP000712600"/>
    </source>
</evidence>
<accession>A0A8S9N7H5</accession>
<organism evidence="2 3">
    <name type="scientific">Brassica cretica</name>
    <name type="common">Mustard</name>
    <dbReference type="NCBI Taxonomy" id="69181"/>
    <lineage>
        <taxon>Eukaryota</taxon>
        <taxon>Viridiplantae</taxon>
        <taxon>Streptophyta</taxon>
        <taxon>Embryophyta</taxon>
        <taxon>Tracheophyta</taxon>
        <taxon>Spermatophyta</taxon>
        <taxon>Magnoliopsida</taxon>
        <taxon>eudicotyledons</taxon>
        <taxon>Gunneridae</taxon>
        <taxon>Pentapetalae</taxon>
        <taxon>rosids</taxon>
        <taxon>malvids</taxon>
        <taxon>Brassicales</taxon>
        <taxon>Brassicaceae</taxon>
        <taxon>Brassiceae</taxon>
        <taxon>Brassica</taxon>
    </lineage>
</organism>
<dbReference type="Proteomes" id="UP000712600">
    <property type="component" value="Unassembled WGS sequence"/>
</dbReference>